<evidence type="ECO:0000256" key="3">
    <source>
        <dbReference type="ARBA" id="ARBA00022723"/>
    </source>
</evidence>
<dbReference type="InterPro" id="IPR019546">
    <property type="entry name" value="TAT_signal_bac_arc"/>
</dbReference>
<feature type="binding site" evidence="5">
    <location>
        <position position="122"/>
    </location>
    <ligand>
        <name>Mn(2+)</name>
        <dbReference type="ChEBI" id="CHEBI:29035"/>
    </ligand>
</feature>
<dbReference type="GO" id="GO:0004784">
    <property type="term" value="F:superoxide dismutase activity"/>
    <property type="evidence" value="ECO:0007669"/>
    <property type="project" value="UniProtKB-EC"/>
</dbReference>
<dbReference type="InterPro" id="IPR006311">
    <property type="entry name" value="TAT_signal"/>
</dbReference>
<evidence type="ECO:0000259" key="8">
    <source>
        <dbReference type="Pfam" id="PF02777"/>
    </source>
</evidence>
<dbReference type="PROSITE" id="PS00088">
    <property type="entry name" value="SOD_MN"/>
    <property type="match status" value="1"/>
</dbReference>
<dbReference type="Proteomes" id="UP000003688">
    <property type="component" value="Unassembled WGS sequence"/>
</dbReference>
<protein>
    <recommendedName>
        <fullName evidence="2">superoxide dismutase</fullName>
        <ecNumber evidence="2">1.15.1.1</ecNumber>
    </recommendedName>
</protein>
<proteinExistence type="inferred from homology"/>
<feature type="binding site" evidence="5">
    <location>
        <position position="227"/>
    </location>
    <ligand>
        <name>Mn(2+)</name>
        <dbReference type="ChEBI" id="CHEBI:29035"/>
    </ligand>
</feature>
<comment type="caution">
    <text evidence="9">The sequence shown here is derived from an EMBL/GenBank/DDBJ whole genome shotgun (WGS) entry which is preliminary data.</text>
</comment>
<name>B9XFP8_PEDPL</name>
<evidence type="ECO:0000313" key="9">
    <source>
        <dbReference type="EMBL" id="EEF61412.1"/>
    </source>
</evidence>
<gene>
    <name evidence="9" type="ORF">Cflav_PD4433</name>
</gene>
<dbReference type="InterPro" id="IPR001189">
    <property type="entry name" value="Mn/Fe_SOD"/>
</dbReference>
<dbReference type="EMBL" id="ABOX02000010">
    <property type="protein sequence ID" value="EEF61412.1"/>
    <property type="molecule type" value="Genomic_DNA"/>
</dbReference>
<evidence type="ECO:0000256" key="4">
    <source>
        <dbReference type="ARBA" id="ARBA00023002"/>
    </source>
</evidence>
<dbReference type="GO" id="GO:0005737">
    <property type="term" value="C:cytoplasm"/>
    <property type="evidence" value="ECO:0007669"/>
    <property type="project" value="TreeGrafter"/>
</dbReference>
<keyword evidence="4 9" id="KW-0560">Oxidoreductase</keyword>
<dbReference type="SUPFAM" id="SSF46609">
    <property type="entry name" value="Fe,Mn superoxide dismutase (SOD), N-terminal domain"/>
    <property type="match status" value="1"/>
</dbReference>
<dbReference type="AlphaFoldDB" id="B9XFP8"/>
<evidence type="ECO:0000259" key="7">
    <source>
        <dbReference type="Pfam" id="PF00081"/>
    </source>
</evidence>
<dbReference type="InterPro" id="IPR019832">
    <property type="entry name" value="Mn/Fe_SOD_C"/>
</dbReference>
<feature type="domain" description="Manganese/iron superoxide dismutase C-terminal" evidence="8">
    <location>
        <begin position="137"/>
        <end position="260"/>
    </location>
</feature>
<dbReference type="EC" id="1.15.1.1" evidence="2"/>
<comment type="similarity">
    <text evidence="1">Belongs to the iron/manganese superoxide dismutase family.</text>
</comment>
<dbReference type="NCBIfam" id="TIGR01409">
    <property type="entry name" value="TAT_signal_seq"/>
    <property type="match status" value="1"/>
</dbReference>
<reference evidence="9 10" key="1">
    <citation type="journal article" date="2011" name="J. Bacteriol.">
        <title>Genome sequence of 'Pedosphaera parvula' Ellin514, an aerobic Verrucomicrobial isolate from pasture soil.</title>
        <authorList>
            <person name="Kant R."/>
            <person name="van Passel M.W."/>
            <person name="Sangwan P."/>
            <person name="Palva A."/>
            <person name="Lucas S."/>
            <person name="Copeland A."/>
            <person name="Lapidus A."/>
            <person name="Glavina Del Rio T."/>
            <person name="Dalin E."/>
            <person name="Tice H."/>
            <person name="Bruce D."/>
            <person name="Goodwin L."/>
            <person name="Pitluck S."/>
            <person name="Chertkov O."/>
            <person name="Larimer F.W."/>
            <person name="Land M.L."/>
            <person name="Hauser L."/>
            <person name="Brettin T.S."/>
            <person name="Detter J.C."/>
            <person name="Han S."/>
            <person name="de Vos W.M."/>
            <person name="Janssen P.H."/>
            <person name="Smidt H."/>
        </authorList>
    </citation>
    <scope>NUCLEOTIDE SEQUENCE [LARGE SCALE GENOMIC DNA]</scope>
    <source>
        <strain evidence="9 10">Ellin514</strain>
    </source>
</reference>
<dbReference type="Pfam" id="PF02777">
    <property type="entry name" value="Sod_Fe_C"/>
    <property type="match status" value="1"/>
</dbReference>
<evidence type="ECO:0000256" key="1">
    <source>
        <dbReference type="ARBA" id="ARBA00008714"/>
    </source>
</evidence>
<dbReference type="GO" id="GO:0046872">
    <property type="term" value="F:metal ion binding"/>
    <property type="evidence" value="ECO:0007669"/>
    <property type="project" value="UniProtKB-KW"/>
</dbReference>
<dbReference type="PROSITE" id="PS51318">
    <property type="entry name" value="TAT"/>
    <property type="match status" value="1"/>
</dbReference>
<dbReference type="InterPro" id="IPR036314">
    <property type="entry name" value="SOD_C_sf"/>
</dbReference>
<organism evidence="9 10">
    <name type="scientific">Pedosphaera parvula (strain Ellin514)</name>
    <dbReference type="NCBI Taxonomy" id="320771"/>
    <lineage>
        <taxon>Bacteria</taxon>
        <taxon>Pseudomonadati</taxon>
        <taxon>Verrucomicrobiota</taxon>
        <taxon>Pedosphaerae</taxon>
        <taxon>Pedosphaerales</taxon>
        <taxon>Pedosphaeraceae</taxon>
        <taxon>Pedosphaera</taxon>
    </lineage>
</organism>
<evidence type="ECO:0000313" key="10">
    <source>
        <dbReference type="Proteomes" id="UP000003688"/>
    </source>
</evidence>
<evidence type="ECO:0000256" key="2">
    <source>
        <dbReference type="ARBA" id="ARBA00012682"/>
    </source>
</evidence>
<dbReference type="Pfam" id="PF00081">
    <property type="entry name" value="Sod_Fe_N"/>
    <property type="match status" value="1"/>
</dbReference>
<feature type="binding site" evidence="5">
    <location>
        <position position="231"/>
    </location>
    <ligand>
        <name>Mn(2+)</name>
        <dbReference type="ChEBI" id="CHEBI:29035"/>
    </ligand>
</feature>
<dbReference type="InterPro" id="IPR036324">
    <property type="entry name" value="Mn/Fe_SOD_N_sf"/>
</dbReference>
<keyword evidence="10" id="KW-1185">Reference proteome</keyword>
<keyword evidence="6" id="KW-0732">Signal</keyword>
<dbReference type="InterPro" id="IPR019833">
    <property type="entry name" value="Mn/Fe_SOD_BS"/>
</dbReference>
<dbReference type="Gene3D" id="1.10.287.990">
    <property type="entry name" value="Fe,Mn superoxide dismutase (SOD) domain"/>
    <property type="match status" value="1"/>
</dbReference>
<dbReference type="PANTHER" id="PTHR43595:SF2">
    <property type="entry name" value="SMALL RIBOSOMAL SUBUNIT PROTEIN MS42"/>
    <property type="match status" value="1"/>
</dbReference>
<feature type="binding site" evidence="5">
    <location>
        <position position="67"/>
    </location>
    <ligand>
        <name>Mn(2+)</name>
        <dbReference type="ChEBI" id="CHEBI:29035"/>
    </ligand>
</feature>
<sequence precursor="true">MITRRHALKTTAIATAACATILPALAADTNTPIAAVPTSTAPFTLPPLPYAFDALEPHIDAKTMEIHHDKHHGAYVTNLNKALAGHPDLEKKSLEELLNNPHALPETVRTAIQNNGGGHYNHSLFWQMLSKNGGGEPKGELARAIDKYFMNFTGFKDELTKSALGRFGSGWAWLVIGTDKHLSILSTANQDTPISLGLGAPGTTAGADALKGRYGTNLTHTPLLGIDVWEHAYYLKYQNRRPDYVAAFFNIINWDYVTDRYQKLAS</sequence>
<dbReference type="STRING" id="320771.Cflav_PD4433"/>
<dbReference type="RefSeq" id="WP_007414644.1">
    <property type="nucleotide sequence ID" value="NZ_ABOX02000010.1"/>
</dbReference>
<dbReference type="InterPro" id="IPR019831">
    <property type="entry name" value="Mn/Fe_SOD_N"/>
</dbReference>
<dbReference type="SUPFAM" id="SSF54719">
    <property type="entry name" value="Fe,Mn superoxide dismutase (SOD), C-terminal domain"/>
    <property type="match status" value="1"/>
</dbReference>
<evidence type="ECO:0000256" key="5">
    <source>
        <dbReference type="PIRSR" id="PIRSR000349-1"/>
    </source>
</evidence>
<dbReference type="Gene3D" id="3.55.40.20">
    <property type="entry name" value="Iron/manganese superoxide dismutase, C-terminal domain"/>
    <property type="match status" value="1"/>
</dbReference>
<accession>B9XFP8</accession>
<feature type="domain" description="Manganese/iron superoxide dismutase N-terminal" evidence="7">
    <location>
        <begin position="43"/>
        <end position="130"/>
    </location>
</feature>
<feature type="chain" id="PRO_5002892976" description="superoxide dismutase" evidence="6">
    <location>
        <begin position="27"/>
        <end position="266"/>
    </location>
</feature>
<dbReference type="OrthoDB" id="9803125at2"/>
<keyword evidence="3 5" id="KW-0479">Metal-binding</keyword>
<dbReference type="PANTHER" id="PTHR43595">
    <property type="entry name" value="37S RIBOSOMAL PROTEIN S26, MITOCHONDRIAL"/>
    <property type="match status" value="1"/>
</dbReference>
<feature type="signal peptide" evidence="6">
    <location>
        <begin position="1"/>
        <end position="26"/>
    </location>
</feature>
<dbReference type="FunFam" id="1.10.287.990:FF:000001">
    <property type="entry name" value="Superoxide dismutase"/>
    <property type="match status" value="1"/>
</dbReference>
<dbReference type="PIRSF" id="PIRSF000349">
    <property type="entry name" value="SODismutase"/>
    <property type="match status" value="1"/>
</dbReference>
<evidence type="ECO:0000256" key="6">
    <source>
        <dbReference type="SAM" id="SignalP"/>
    </source>
</evidence>
<dbReference type="PRINTS" id="PR01703">
    <property type="entry name" value="MNSODISMTASE"/>
</dbReference>